<keyword evidence="2" id="KW-1185">Reference proteome</keyword>
<organism evidence="1 2">
    <name type="scientific">Methanobrevibacter oralis</name>
    <dbReference type="NCBI Taxonomy" id="66851"/>
    <lineage>
        <taxon>Archaea</taxon>
        <taxon>Methanobacteriati</taxon>
        <taxon>Methanobacteriota</taxon>
        <taxon>Methanomada group</taxon>
        <taxon>Methanobacteria</taxon>
        <taxon>Methanobacteriales</taxon>
        <taxon>Methanobacteriaceae</taxon>
        <taxon>Methanobrevibacter</taxon>
    </lineage>
</organism>
<dbReference type="PATRIC" id="fig|66851.6.peg.3"/>
<dbReference type="EMBL" id="LWMU01000001">
    <property type="protein sequence ID" value="KZX14448.1"/>
    <property type="molecule type" value="Genomic_DNA"/>
</dbReference>
<reference evidence="2" key="1">
    <citation type="journal article" date="2016" name="Genome Announc.">
        <title>Draft Genome Sequences of Methanobrevibacter curvatus DSM11111, Methanobrevibacter cuticularis DSM11139, Methanobrevibacter filiformis DSM11501, and Methanobrevibacter oralis DSM7256.</title>
        <authorList>
            <person name="Poehlein A."/>
            <person name="Seedorf H."/>
        </authorList>
    </citation>
    <scope>NUCLEOTIDE SEQUENCE [LARGE SCALE GENOMIC DNA]</scope>
    <source>
        <strain evidence="2">DSM 7256 / JCM 30027 / ZR</strain>
    </source>
</reference>
<gene>
    <name evidence="1" type="ORF">MBORA_00020</name>
</gene>
<sequence length="98" mass="11155">MDGEYKGTNNTFILINKNLTIESFSNNVIINGENKCYSQVINTVYNYNKICIINSQVENLLSNNEYDEGSYKTASIIINNSKLNNIDFEDAFVRINVS</sequence>
<comment type="caution">
    <text evidence="1">The sequence shown here is derived from an EMBL/GenBank/DDBJ whole genome shotgun (WGS) entry which is preliminary data.</text>
</comment>
<evidence type="ECO:0000313" key="1">
    <source>
        <dbReference type="EMBL" id="KZX14448.1"/>
    </source>
</evidence>
<dbReference type="Proteomes" id="UP000077428">
    <property type="component" value="Unassembled WGS sequence"/>
</dbReference>
<evidence type="ECO:0000313" key="2">
    <source>
        <dbReference type="Proteomes" id="UP000077428"/>
    </source>
</evidence>
<proteinExistence type="predicted"/>
<protein>
    <submittedName>
        <fullName evidence="1">Uncharacterized protein</fullName>
    </submittedName>
</protein>
<dbReference type="AlphaFoldDB" id="A0A166CFH1"/>
<name>A0A166CFH1_METOA</name>
<accession>A0A166CFH1</accession>